<evidence type="ECO:0000256" key="3">
    <source>
        <dbReference type="ARBA" id="ARBA00022475"/>
    </source>
</evidence>
<dbReference type="KEGG" id="hbh:E4T21_09005"/>
<evidence type="ECO:0000256" key="8">
    <source>
        <dbReference type="ARBA" id="ARBA00022989"/>
    </source>
</evidence>
<dbReference type="Gene3D" id="6.20.330.10">
    <property type="match status" value="1"/>
</dbReference>
<comment type="subcellular location">
    <subcellularLocation>
        <location evidence="1">Cell membrane</location>
    </subcellularLocation>
</comment>
<dbReference type="AlphaFoldDB" id="A0A5C1NEP9"/>
<accession>A0A5C1NEP9</accession>
<feature type="transmembrane region" description="Helical" evidence="10">
    <location>
        <begin position="12"/>
        <end position="30"/>
    </location>
</feature>
<evidence type="ECO:0000256" key="1">
    <source>
        <dbReference type="ARBA" id="ARBA00004236"/>
    </source>
</evidence>
<evidence type="ECO:0000256" key="6">
    <source>
        <dbReference type="ARBA" id="ARBA00022801"/>
    </source>
</evidence>
<evidence type="ECO:0000256" key="9">
    <source>
        <dbReference type="ARBA" id="ARBA00023136"/>
    </source>
</evidence>
<keyword evidence="14" id="KW-1185">Reference proteome</keyword>
<evidence type="ECO:0000259" key="12">
    <source>
        <dbReference type="Pfam" id="PF08496"/>
    </source>
</evidence>
<keyword evidence="9 10" id="KW-0472">Membrane</keyword>
<evidence type="ECO:0000256" key="10">
    <source>
        <dbReference type="SAM" id="Phobius"/>
    </source>
</evidence>
<dbReference type="InterPro" id="IPR029045">
    <property type="entry name" value="ClpP/crotonase-like_dom_sf"/>
</dbReference>
<dbReference type="Pfam" id="PF01343">
    <property type="entry name" value="Peptidase_S49"/>
    <property type="match status" value="1"/>
</dbReference>
<evidence type="ECO:0000313" key="13">
    <source>
        <dbReference type="EMBL" id="QEM81666.1"/>
    </source>
</evidence>
<dbReference type="Proteomes" id="UP000324285">
    <property type="component" value="Chromosome"/>
</dbReference>
<organism evidence="13 14">
    <name type="scientific">Halomonas binhaiensis</name>
    <dbReference type="NCBI Taxonomy" id="2562282"/>
    <lineage>
        <taxon>Bacteria</taxon>
        <taxon>Pseudomonadati</taxon>
        <taxon>Pseudomonadota</taxon>
        <taxon>Gammaproteobacteria</taxon>
        <taxon>Oceanospirillales</taxon>
        <taxon>Halomonadaceae</taxon>
        <taxon>Halomonas</taxon>
    </lineage>
</organism>
<dbReference type="InterPro" id="IPR002142">
    <property type="entry name" value="Peptidase_S49"/>
</dbReference>
<dbReference type="NCBIfam" id="NF008745">
    <property type="entry name" value="PRK11778.1"/>
    <property type="match status" value="1"/>
</dbReference>
<dbReference type="GO" id="GO:0006508">
    <property type="term" value="P:proteolysis"/>
    <property type="evidence" value="ECO:0007669"/>
    <property type="project" value="UniProtKB-KW"/>
</dbReference>
<feature type="domain" description="Peptidase S49 N-terminal proteobacteria" evidence="12">
    <location>
        <begin position="4"/>
        <end position="149"/>
    </location>
</feature>
<dbReference type="OrthoDB" id="5614232at2"/>
<keyword evidence="3" id="KW-1003">Cell membrane</keyword>
<keyword evidence="5 10" id="KW-0812">Transmembrane</keyword>
<keyword evidence="6 13" id="KW-0378">Hydrolase</keyword>
<dbReference type="Pfam" id="PF08496">
    <property type="entry name" value="Peptidase_S49_N"/>
    <property type="match status" value="1"/>
</dbReference>
<dbReference type="InterPro" id="IPR047272">
    <property type="entry name" value="S49_SppA_C"/>
</dbReference>
<dbReference type="GO" id="GO:0004252">
    <property type="term" value="F:serine-type endopeptidase activity"/>
    <property type="evidence" value="ECO:0007669"/>
    <property type="project" value="InterPro"/>
</dbReference>
<keyword evidence="8 10" id="KW-1133">Transmembrane helix</keyword>
<evidence type="ECO:0000259" key="11">
    <source>
        <dbReference type="Pfam" id="PF01343"/>
    </source>
</evidence>
<dbReference type="PANTHER" id="PTHR42987">
    <property type="entry name" value="PEPTIDASE S49"/>
    <property type="match status" value="1"/>
</dbReference>
<evidence type="ECO:0000313" key="14">
    <source>
        <dbReference type="Proteomes" id="UP000324285"/>
    </source>
</evidence>
<dbReference type="Gene3D" id="3.90.226.10">
    <property type="entry name" value="2-enoyl-CoA Hydratase, Chain A, domain 1"/>
    <property type="match status" value="1"/>
</dbReference>
<gene>
    <name evidence="13" type="primary">sohB</name>
    <name evidence="13" type="ORF">E4T21_09005</name>
</gene>
<evidence type="ECO:0000256" key="2">
    <source>
        <dbReference type="ARBA" id="ARBA00008683"/>
    </source>
</evidence>
<dbReference type="RefSeq" id="WP_149284677.1">
    <property type="nucleotide sequence ID" value="NZ_CP038437.2"/>
</dbReference>
<dbReference type="InterPro" id="IPR013703">
    <property type="entry name" value="Peptidase_S49_N_proteobac"/>
</dbReference>
<evidence type="ECO:0000256" key="7">
    <source>
        <dbReference type="ARBA" id="ARBA00022825"/>
    </source>
</evidence>
<name>A0A5C1NEP9_9GAMM</name>
<dbReference type="GO" id="GO:0005886">
    <property type="term" value="C:plasma membrane"/>
    <property type="evidence" value="ECO:0007669"/>
    <property type="project" value="UniProtKB-SubCell"/>
</dbReference>
<evidence type="ECO:0000256" key="5">
    <source>
        <dbReference type="ARBA" id="ARBA00022692"/>
    </source>
</evidence>
<dbReference type="SUPFAM" id="SSF52096">
    <property type="entry name" value="ClpP/crotonase"/>
    <property type="match status" value="1"/>
</dbReference>
<feature type="domain" description="Peptidase S49" evidence="11">
    <location>
        <begin position="152"/>
        <end position="298"/>
    </location>
</feature>
<reference evidence="13" key="1">
    <citation type="submission" date="2021-02" db="EMBL/GenBank/DDBJ databases">
        <title>Strain Y2R2, a novel species of the genus Halomonas.</title>
        <authorList>
            <person name="Huang H."/>
        </authorList>
    </citation>
    <scope>NUCLEOTIDE SEQUENCE</scope>
    <source>
        <strain evidence="13">Y2R2</strain>
    </source>
</reference>
<comment type="similarity">
    <text evidence="2">Belongs to the peptidase S49 family.</text>
</comment>
<keyword evidence="7" id="KW-0720">Serine protease</keyword>
<evidence type="ECO:0000256" key="4">
    <source>
        <dbReference type="ARBA" id="ARBA00022670"/>
    </source>
</evidence>
<sequence>MGQWLADMGTFLVQLVAVGAVVAVVALLIGRSRRGDASVGDRLRIMDLGRLLEQRKQRLSLALHGAKARRALLRRFKRDTKKADAKSEEGKVTHWVLDFHGNIKASGVERLAQEVSALLLVVKEGDEVVLRLESPGGLVHAYGQAAAELDRLRQAGVRLTVCVDKVAASGGYLMACNADQIRVAPFSVIGSIGVVAQVPNLHRLLKRHDVDVELHTAGRFKRTLTVLGENTEEGREKFQEDLEATHEKFKGYVAERRPAVDIEAVATGEIWYGQEAVDKGLADVVGTSEAYLMEAAEQGRVLSVRLEPKRGLGARFGFGISLLVEQVWERVEERLEASRWERR</sequence>
<keyword evidence="4 13" id="KW-0645">Protease</keyword>
<protein>
    <submittedName>
        <fullName evidence="13">Protease SohB</fullName>
        <ecNumber evidence="13">3.4.21.-</ecNumber>
    </submittedName>
</protein>
<dbReference type="PANTHER" id="PTHR42987:SF4">
    <property type="entry name" value="PROTEASE SOHB-RELATED"/>
    <property type="match status" value="1"/>
</dbReference>
<dbReference type="CDD" id="cd07023">
    <property type="entry name" value="S49_Sppa_N_C"/>
    <property type="match status" value="1"/>
</dbReference>
<dbReference type="EC" id="3.4.21.-" evidence="13"/>
<dbReference type="EMBL" id="CP038437">
    <property type="protein sequence ID" value="QEM81666.1"/>
    <property type="molecule type" value="Genomic_DNA"/>
</dbReference>
<proteinExistence type="inferred from homology"/>